<accession>A0AC35FYN2</accession>
<proteinExistence type="predicted"/>
<evidence type="ECO:0000313" key="2">
    <source>
        <dbReference type="WBParaSite" id="PS1159_v2.g22160.t1"/>
    </source>
</evidence>
<protein>
    <submittedName>
        <fullName evidence="2">Fungal lipase-like domain-containing protein</fullName>
    </submittedName>
</protein>
<name>A0AC35FYN2_9BILA</name>
<sequence>MASLCFKKSYPNGDWELLNISFINPCTRFNIDLCQVLIAKSEKFKEIIFAFQGYVYPDQIKIFANLTFDNFIPWIFDGNGKGYGKVISDFFEASEAVWNSHVKDVLNKYSDYSITFTGHSLGGSIASLIALKTKLFGFNQSIKIYTFGEPRAGDFEWAKTFQAEIPQAYRVVHSSDLLPHMPVCQKLFSGSCNNNLGYPYHQPQEIWYNDYLMSDGKYKICDILNGEDPNCSNSIPETQFNKNLIQWQGFDMQMRYYGQRLYDYGNAGCEDLSDNRSKGNSNKSSETMTNLI</sequence>
<dbReference type="Proteomes" id="UP000887580">
    <property type="component" value="Unplaced"/>
</dbReference>
<dbReference type="WBParaSite" id="PS1159_v2.g22160.t1">
    <property type="protein sequence ID" value="PS1159_v2.g22160.t1"/>
    <property type="gene ID" value="PS1159_v2.g22160"/>
</dbReference>
<reference evidence="2" key="1">
    <citation type="submission" date="2022-11" db="UniProtKB">
        <authorList>
            <consortium name="WormBaseParasite"/>
        </authorList>
    </citation>
    <scope>IDENTIFICATION</scope>
</reference>
<organism evidence="1 2">
    <name type="scientific">Panagrolaimus sp. PS1159</name>
    <dbReference type="NCBI Taxonomy" id="55785"/>
    <lineage>
        <taxon>Eukaryota</taxon>
        <taxon>Metazoa</taxon>
        <taxon>Ecdysozoa</taxon>
        <taxon>Nematoda</taxon>
        <taxon>Chromadorea</taxon>
        <taxon>Rhabditida</taxon>
        <taxon>Tylenchina</taxon>
        <taxon>Panagrolaimomorpha</taxon>
        <taxon>Panagrolaimoidea</taxon>
        <taxon>Panagrolaimidae</taxon>
        <taxon>Panagrolaimus</taxon>
    </lineage>
</organism>
<evidence type="ECO:0000313" key="1">
    <source>
        <dbReference type="Proteomes" id="UP000887580"/>
    </source>
</evidence>